<gene>
    <name evidence="1" type="ORF">WT27_11735</name>
</gene>
<accession>A0A106E581</accession>
<dbReference type="Proteomes" id="UP000062317">
    <property type="component" value="Unassembled WGS sequence"/>
</dbReference>
<evidence type="ECO:0000313" key="2">
    <source>
        <dbReference type="Proteomes" id="UP000062317"/>
    </source>
</evidence>
<keyword evidence="2" id="KW-1185">Reference proteome</keyword>
<proteinExistence type="predicted"/>
<organism evidence="1 2">
    <name type="scientific">Burkholderia territorii</name>
    <dbReference type="NCBI Taxonomy" id="1503055"/>
    <lineage>
        <taxon>Bacteria</taxon>
        <taxon>Pseudomonadati</taxon>
        <taxon>Pseudomonadota</taxon>
        <taxon>Betaproteobacteria</taxon>
        <taxon>Burkholderiales</taxon>
        <taxon>Burkholderiaceae</taxon>
        <taxon>Burkholderia</taxon>
        <taxon>Burkholderia cepacia complex</taxon>
    </lineage>
</organism>
<dbReference type="EMBL" id="LPEQ01000108">
    <property type="protein sequence ID" value="KVV42252.1"/>
    <property type="molecule type" value="Genomic_DNA"/>
</dbReference>
<comment type="caution">
    <text evidence="1">The sequence shown here is derived from an EMBL/GenBank/DDBJ whole genome shotgun (WGS) entry which is preliminary data.</text>
</comment>
<evidence type="ECO:0000313" key="1">
    <source>
        <dbReference type="EMBL" id="KVV42252.1"/>
    </source>
</evidence>
<reference evidence="1 2" key="1">
    <citation type="submission" date="2015-11" db="EMBL/GenBank/DDBJ databases">
        <title>Expanding the genomic diversity of Burkholderia species for the development of highly accurate diagnostics.</title>
        <authorList>
            <person name="Sahl J."/>
            <person name="Keim P."/>
            <person name="Wagner D."/>
        </authorList>
    </citation>
    <scope>NUCLEOTIDE SEQUENCE [LARGE SCALE GENOMIC DNA]</scope>
    <source>
        <strain evidence="1 2">MSMB1301WGS</strain>
    </source>
</reference>
<sequence length="73" mass="8230">MISDKQIASVLNDMILQMGADLDRSLLEVKASCPESEFAAYREFVSQLLTTMLIDFMNPLYGRHPELKPPDLA</sequence>
<name>A0A106E581_9BURK</name>
<dbReference type="RefSeq" id="WP_060107923.1">
    <property type="nucleotide sequence ID" value="NZ_LPEQ01000108.1"/>
</dbReference>
<dbReference type="AlphaFoldDB" id="A0A106E581"/>
<protein>
    <submittedName>
        <fullName evidence="1">Uncharacterized protein</fullName>
    </submittedName>
</protein>